<protein>
    <submittedName>
        <fullName evidence="2">Hemerythrin domain-containing protein</fullName>
    </submittedName>
</protein>
<dbReference type="EMBL" id="SGBD01000003">
    <property type="protein sequence ID" value="RZD14340.1"/>
    <property type="molecule type" value="Genomic_DNA"/>
</dbReference>
<dbReference type="PANTHER" id="PTHR39966:SF1">
    <property type="entry name" value="HEMERYTHRIN-LIKE DOMAIN-CONTAINING PROTEIN"/>
    <property type="match status" value="1"/>
</dbReference>
<dbReference type="AlphaFoldDB" id="A0A519BAM4"/>
<dbReference type="GO" id="GO:0005886">
    <property type="term" value="C:plasma membrane"/>
    <property type="evidence" value="ECO:0007669"/>
    <property type="project" value="TreeGrafter"/>
</dbReference>
<dbReference type="Pfam" id="PF01814">
    <property type="entry name" value="Hemerythrin"/>
    <property type="match status" value="1"/>
</dbReference>
<dbReference type="PANTHER" id="PTHR39966">
    <property type="entry name" value="BLL2471 PROTEIN-RELATED"/>
    <property type="match status" value="1"/>
</dbReference>
<organism evidence="2 3">
    <name type="scientific">Candidatus Acidulodesulfobacterium ferriphilum</name>
    <dbReference type="NCBI Taxonomy" id="2597223"/>
    <lineage>
        <taxon>Bacteria</taxon>
        <taxon>Deltaproteobacteria</taxon>
        <taxon>Candidatus Acidulodesulfobacterales</taxon>
        <taxon>Candidatus Acidulodesulfobacterium</taxon>
    </lineage>
</organism>
<comment type="caution">
    <text evidence="2">The sequence shown here is derived from an EMBL/GenBank/DDBJ whole genome shotgun (WGS) entry which is preliminary data.</text>
</comment>
<feature type="domain" description="Hemerythrin-like" evidence="1">
    <location>
        <begin position="9"/>
        <end position="144"/>
    </location>
</feature>
<reference evidence="2 3" key="1">
    <citation type="submission" date="2019-01" db="EMBL/GenBank/DDBJ databases">
        <title>Insights into ecological role of a new deltaproteobacterial order Candidatus Sinidesulfobacterales (Sva0485) by metagenomics and metatranscriptomics.</title>
        <authorList>
            <person name="Tan S."/>
            <person name="Liu J."/>
            <person name="Fang Y."/>
            <person name="Hedlund B.P."/>
            <person name="Lian Z.H."/>
            <person name="Huang L.Y."/>
            <person name="Li J.T."/>
            <person name="Huang L.N."/>
            <person name="Li W.J."/>
            <person name="Jiang H.C."/>
            <person name="Dong H.L."/>
            <person name="Shu W.S."/>
        </authorList>
    </citation>
    <scope>NUCLEOTIDE SEQUENCE [LARGE SCALE GENOMIC DNA]</scope>
    <source>
        <strain evidence="2">AP3</strain>
    </source>
</reference>
<evidence type="ECO:0000313" key="2">
    <source>
        <dbReference type="EMBL" id="RZD14340.1"/>
    </source>
</evidence>
<evidence type="ECO:0000259" key="1">
    <source>
        <dbReference type="Pfam" id="PF01814"/>
    </source>
</evidence>
<evidence type="ECO:0000313" key="3">
    <source>
        <dbReference type="Proteomes" id="UP000320813"/>
    </source>
</evidence>
<name>A0A519BAM4_9DELT</name>
<dbReference type="Gene3D" id="1.20.120.520">
    <property type="entry name" value="nmb1532 protein domain like"/>
    <property type="match status" value="1"/>
</dbReference>
<gene>
    <name evidence="2" type="ORF">EVJ47_06645</name>
</gene>
<dbReference type="InterPro" id="IPR012312">
    <property type="entry name" value="Hemerythrin-like"/>
</dbReference>
<accession>A0A519BAM4</accession>
<proteinExistence type="predicted"/>
<sequence length="164" mass="18586">MDTNLDPIMSLRSDHEIVRGVLNNLEGYLKKIGASSSDSLRKNLINQLNEITAFIDKDLEIHFKKEEEALFPVLGNYIGLETGPIHVMLIEHKHSRELSEDFKKSIKDYQAGGNYKTVVSVGGSFASLLSEHIDKEDHILFNMADMHLTADEKEGIMEKMRTIK</sequence>
<dbReference type="Proteomes" id="UP000320813">
    <property type="component" value="Unassembled WGS sequence"/>
</dbReference>